<keyword evidence="3" id="KW-1185">Reference proteome</keyword>
<dbReference type="EMBL" id="JBHRYB010000016">
    <property type="protein sequence ID" value="MFC3681680.1"/>
    <property type="molecule type" value="Genomic_DNA"/>
</dbReference>
<dbReference type="SUPFAM" id="SSF51735">
    <property type="entry name" value="NAD(P)-binding Rossmann-fold domains"/>
    <property type="match status" value="1"/>
</dbReference>
<dbReference type="Pfam" id="PF01370">
    <property type="entry name" value="Epimerase"/>
    <property type="match status" value="1"/>
</dbReference>
<dbReference type="CDD" id="cd05266">
    <property type="entry name" value="SDR_a4"/>
    <property type="match status" value="1"/>
</dbReference>
<dbReference type="GO" id="GO:0033711">
    <property type="term" value="F:4-phosphoerythronate dehydrogenase activity"/>
    <property type="evidence" value="ECO:0007669"/>
    <property type="project" value="UniProtKB-EC"/>
</dbReference>
<dbReference type="RefSeq" id="WP_376868238.1">
    <property type="nucleotide sequence ID" value="NZ_JBHRYB010000016.1"/>
</dbReference>
<gene>
    <name evidence="2" type="ORF">ACFOMG_16360</name>
</gene>
<dbReference type="EC" id="1.1.1.290" evidence="2"/>
<proteinExistence type="predicted"/>
<evidence type="ECO:0000313" key="2">
    <source>
        <dbReference type="EMBL" id="MFC3681680.1"/>
    </source>
</evidence>
<dbReference type="PANTHER" id="PTHR48079">
    <property type="entry name" value="PROTEIN YEEZ"/>
    <property type="match status" value="1"/>
</dbReference>
<evidence type="ECO:0000259" key="1">
    <source>
        <dbReference type="Pfam" id="PF01370"/>
    </source>
</evidence>
<evidence type="ECO:0000313" key="3">
    <source>
        <dbReference type="Proteomes" id="UP001595722"/>
    </source>
</evidence>
<dbReference type="InterPro" id="IPR001509">
    <property type="entry name" value="Epimerase_deHydtase"/>
</dbReference>
<organism evidence="2 3">
    <name type="scientific">Bacterioplanoides pacificum</name>
    <dbReference type="NCBI Taxonomy" id="1171596"/>
    <lineage>
        <taxon>Bacteria</taxon>
        <taxon>Pseudomonadati</taxon>
        <taxon>Pseudomonadota</taxon>
        <taxon>Gammaproteobacteria</taxon>
        <taxon>Oceanospirillales</taxon>
        <taxon>Oceanospirillaceae</taxon>
        <taxon>Bacterioplanoides</taxon>
    </lineage>
</organism>
<dbReference type="InterPro" id="IPR036291">
    <property type="entry name" value="NAD(P)-bd_dom_sf"/>
</dbReference>
<accession>A0ABV7VVX3</accession>
<protein>
    <submittedName>
        <fullName evidence="2">SDR family oxidoreductase</fullName>
        <ecNumber evidence="2">1.1.1.290</ecNumber>
    </submittedName>
</protein>
<reference evidence="3" key="1">
    <citation type="journal article" date="2019" name="Int. J. Syst. Evol. Microbiol.">
        <title>The Global Catalogue of Microorganisms (GCM) 10K type strain sequencing project: providing services to taxonomists for standard genome sequencing and annotation.</title>
        <authorList>
            <consortium name="The Broad Institute Genomics Platform"/>
            <consortium name="The Broad Institute Genome Sequencing Center for Infectious Disease"/>
            <person name="Wu L."/>
            <person name="Ma J."/>
        </authorList>
    </citation>
    <scope>NUCLEOTIDE SEQUENCE [LARGE SCALE GENOMIC DNA]</scope>
    <source>
        <strain evidence="3">KCTC 42424</strain>
    </source>
</reference>
<comment type="caution">
    <text evidence="2">The sequence shown here is derived from an EMBL/GenBank/DDBJ whole genome shotgun (WGS) entry which is preliminary data.</text>
</comment>
<sequence>MARILVVGAGDIGGHLAEKLVSSGHQVWGLRRSDKPIATGVELIRADVADPETLLDLPDAIDIVVYSVASPVFSKEGYHTYYYKGLRNVLRAVKPLNPKRVFFVSSSSVYHQMDGEWVDESSDTQPASFAGKEMLAAEQALLKDKLPGTVVRLTGIYGPGRNRMIEQAKKGSHCDPEPPVWTNRIHRDDCVGVLQLLVDKALSDEPLDDVYLATDDEPATLYDVLEWMKDRIGDVEDDHDLPEATRRANRRCNNQKIKALGYRFRYPDYRQGYDKQLTDMGLV</sequence>
<dbReference type="Proteomes" id="UP001595722">
    <property type="component" value="Unassembled WGS sequence"/>
</dbReference>
<feature type="domain" description="NAD-dependent epimerase/dehydratase" evidence="1">
    <location>
        <begin position="4"/>
        <end position="166"/>
    </location>
</feature>
<name>A0ABV7VVX3_9GAMM</name>
<dbReference type="InterPro" id="IPR051783">
    <property type="entry name" value="NAD(P)-dependent_oxidoreduct"/>
</dbReference>
<dbReference type="Gene3D" id="3.40.50.720">
    <property type="entry name" value="NAD(P)-binding Rossmann-like Domain"/>
    <property type="match status" value="1"/>
</dbReference>
<dbReference type="PANTHER" id="PTHR48079:SF6">
    <property type="entry name" value="NAD(P)-BINDING DOMAIN-CONTAINING PROTEIN-RELATED"/>
    <property type="match status" value="1"/>
</dbReference>
<keyword evidence="2" id="KW-0560">Oxidoreductase</keyword>